<evidence type="ECO:0000259" key="1">
    <source>
        <dbReference type="Pfam" id="PF04273"/>
    </source>
</evidence>
<dbReference type="Gene3D" id="3.90.190.10">
    <property type="entry name" value="Protein tyrosine phosphatase superfamily"/>
    <property type="match status" value="1"/>
</dbReference>
<keyword evidence="3" id="KW-1185">Reference proteome</keyword>
<dbReference type="Proteomes" id="UP001160625">
    <property type="component" value="Unassembled WGS sequence"/>
</dbReference>
<keyword evidence="2" id="KW-0808">Transferase</keyword>
<reference evidence="2" key="1">
    <citation type="submission" date="2023-04" db="EMBL/GenBank/DDBJ databases">
        <title>Sphingomonas sp. MAHUQ-71 isolated from rice field.</title>
        <authorList>
            <person name="Huq M.A."/>
        </authorList>
    </citation>
    <scope>NUCLEOTIDE SEQUENCE</scope>
    <source>
        <strain evidence="2">MAHUQ-71</strain>
    </source>
</reference>
<evidence type="ECO:0000313" key="2">
    <source>
        <dbReference type="EMBL" id="MDH7637331.1"/>
    </source>
</evidence>
<dbReference type="InterPro" id="IPR029021">
    <property type="entry name" value="Prot-tyrosine_phosphatase-like"/>
</dbReference>
<dbReference type="NCBIfam" id="TIGR01244">
    <property type="entry name" value="TIGR01244 family sulfur transferase"/>
    <property type="match status" value="1"/>
</dbReference>
<dbReference type="InterPro" id="IPR005939">
    <property type="entry name" value="BLH_phosphatase-like"/>
</dbReference>
<sequence length="149" mass="15882">MKPAELADGLYASPQLSPNDIEEARRLGYRSIIANRPDGEEAGQPTIASMQQAATAAGLGFAAIPIALGQATEHDIDLFEQALDALPKPILAYCRTGTRAATLWALSQCRVSDPDDVIATAAAAGYDLSRLRPDMVRRHVPSSATLRKP</sequence>
<proteinExistence type="predicted"/>
<dbReference type="GO" id="GO:0016740">
    <property type="term" value="F:transferase activity"/>
    <property type="evidence" value="ECO:0007669"/>
    <property type="project" value="UniProtKB-KW"/>
</dbReference>
<dbReference type="CDD" id="cd14503">
    <property type="entry name" value="PTP-bact"/>
    <property type="match status" value="1"/>
</dbReference>
<organism evidence="2 3">
    <name type="scientific">Sphingomonas oryzagri</name>
    <dbReference type="NCBI Taxonomy" id="3042314"/>
    <lineage>
        <taxon>Bacteria</taxon>
        <taxon>Pseudomonadati</taxon>
        <taxon>Pseudomonadota</taxon>
        <taxon>Alphaproteobacteria</taxon>
        <taxon>Sphingomonadales</taxon>
        <taxon>Sphingomonadaceae</taxon>
        <taxon>Sphingomonas</taxon>
    </lineage>
</organism>
<protein>
    <submittedName>
        <fullName evidence="2">TIGR01244 family sulfur transferase</fullName>
    </submittedName>
</protein>
<evidence type="ECO:0000313" key="3">
    <source>
        <dbReference type="Proteomes" id="UP001160625"/>
    </source>
</evidence>
<dbReference type="EMBL" id="JARYGZ010000001">
    <property type="protein sequence ID" value="MDH7637331.1"/>
    <property type="molecule type" value="Genomic_DNA"/>
</dbReference>
<dbReference type="SUPFAM" id="SSF52799">
    <property type="entry name" value="(Phosphotyrosine protein) phosphatases II"/>
    <property type="match status" value="1"/>
</dbReference>
<name>A0ABT6MX54_9SPHN</name>
<accession>A0ABT6MX54</accession>
<feature type="domain" description="Beta-lactamase hydrolase-like protein phosphatase-like" evidence="1">
    <location>
        <begin position="7"/>
        <end position="109"/>
    </location>
</feature>
<comment type="caution">
    <text evidence="2">The sequence shown here is derived from an EMBL/GenBank/DDBJ whole genome shotgun (WGS) entry which is preliminary data.</text>
</comment>
<gene>
    <name evidence="2" type="ORF">QGN17_01185</name>
</gene>
<dbReference type="Pfam" id="PF04273">
    <property type="entry name" value="BLH_phosphatase"/>
    <property type="match status" value="1"/>
</dbReference>
<dbReference type="RefSeq" id="WP_281042688.1">
    <property type="nucleotide sequence ID" value="NZ_JARYGZ010000001.1"/>
</dbReference>